<accession>A0A1E5LBC1</accession>
<name>A0A1E5LBC1_9BACI</name>
<evidence type="ECO:0000313" key="1">
    <source>
        <dbReference type="EMBL" id="OEH91392.1"/>
    </source>
</evidence>
<gene>
    <name evidence="1" type="ORF">BFG57_05870</name>
</gene>
<dbReference type="OrthoDB" id="2967153at2"/>
<proteinExistence type="predicted"/>
<dbReference type="Proteomes" id="UP000095209">
    <property type="component" value="Unassembled WGS sequence"/>
</dbReference>
<reference evidence="1 2" key="1">
    <citation type="submission" date="2016-08" db="EMBL/GenBank/DDBJ databases">
        <title>Genome of Bacillus solimangrovi GH2-4.</title>
        <authorList>
            <person name="Lim S."/>
            <person name="Kim B.-C."/>
        </authorList>
    </citation>
    <scope>NUCLEOTIDE SEQUENCE [LARGE SCALE GENOMIC DNA]</scope>
    <source>
        <strain evidence="1 2">GH2-4</strain>
    </source>
</reference>
<comment type="caution">
    <text evidence="1">The sequence shown here is derived from an EMBL/GenBank/DDBJ whole genome shotgun (WGS) entry which is preliminary data.</text>
</comment>
<dbReference type="STRING" id="1305675.BFG57_05870"/>
<sequence length="103" mass="12382">MPITIFIEYHVKREQVIQYENMMSTIFLKAKDFGATLIDWYVDDVDKAKFYEVYEVPTHSHYYAFRRIRQMSNHPLFGELCGYIKGTSHYCLVKNRYQLQSVL</sequence>
<organism evidence="1 2">
    <name type="scientific">Bacillus solimangrovi</name>
    <dbReference type="NCBI Taxonomy" id="1305675"/>
    <lineage>
        <taxon>Bacteria</taxon>
        <taxon>Bacillati</taxon>
        <taxon>Bacillota</taxon>
        <taxon>Bacilli</taxon>
        <taxon>Bacillales</taxon>
        <taxon>Bacillaceae</taxon>
        <taxon>Bacillus</taxon>
    </lineage>
</organism>
<evidence type="ECO:0000313" key="2">
    <source>
        <dbReference type="Proteomes" id="UP000095209"/>
    </source>
</evidence>
<evidence type="ECO:0008006" key="3">
    <source>
        <dbReference type="Google" id="ProtNLM"/>
    </source>
</evidence>
<dbReference type="EMBL" id="MJEH01000062">
    <property type="protein sequence ID" value="OEH91392.1"/>
    <property type="molecule type" value="Genomic_DNA"/>
</dbReference>
<dbReference type="AlphaFoldDB" id="A0A1E5LBC1"/>
<protein>
    <recommendedName>
        <fullName evidence="3">NIPSNAP domain-containing protein</fullName>
    </recommendedName>
</protein>
<dbReference type="RefSeq" id="WP_069718652.1">
    <property type="nucleotide sequence ID" value="NZ_MJEH01000062.1"/>
</dbReference>
<keyword evidence="2" id="KW-1185">Reference proteome</keyword>